<dbReference type="NCBIfam" id="TIGR03696">
    <property type="entry name" value="Rhs_assc_core"/>
    <property type="match status" value="1"/>
</dbReference>
<keyword evidence="3" id="KW-1185">Reference proteome</keyword>
<dbReference type="EMBL" id="JBBHLD010000014">
    <property type="protein sequence ID" value="MEJ5906274.1"/>
    <property type="molecule type" value="Genomic_DNA"/>
</dbReference>
<sequence>MSSSQKPLKERNRSRFFGQGDRLCSVLIDGDHHRLMSGNALLIARLVTCSPPMLLRTNHAGTVTGTQGREGDKHLSYTSYGFRAPFGQGALPGLNGEYLDPMTGCYPLGRGRRFFSPALMRFLSSDVLSPFHAGGLNGYSYCGGDPVNKHDPSGHNGVILKNFPGISEFLTGDPNRRVTGALFNPDTKKLTDFRVKMVNGEAQIRLTDFDYSDRTMYVSADRTVFIDERFSYQGSSDIDLMPLVKTHQRDMLEKGFELKTVNPRKAVMTEHGLVVQSHDIYLSERGAVETSQAPIHPQLPASGSSQAPIHPQVPASGSSREPQMSFLVRLRDKLRRKK</sequence>
<evidence type="ECO:0000313" key="2">
    <source>
        <dbReference type="EMBL" id="MEJ5906274.1"/>
    </source>
</evidence>
<dbReference type="InterPro" id="IPR022385">
    <property type="entry name" value="Rhs_assc_core"/>
</dbReference>
<comment type="caution">
    <text evidence="2">The sequence shown here is derived from an EMBL/GenBank/DDBJ whole genome shotgun (WGS) entry which is preliminary data.</text>
</comment>
<feature type="region of interest" description="Disordered" evidence="1">
    <location>
        <begin position="295"/>
        <end position="325"/>
    </location>
</feature>
<organism evidence="2 3">
    <name type="scientific">Pseudomonas kermanshahensis</name>
    <dbReference type="NCBI Taxonomy" id="2745482"/>
    <lineage>
        <taxon>Bacteria</taxon>
        <taxon>Pseudomonadati</taxon>
        <taxon>Pseudomonadota</taxon>
        <taxon>Gammaproteobacteria</taxon>
        <taxon>Pseudomonadales</taxon>
        <taxon>Pseudomonadaceae</taxon>
        <taxon>Pseudomonas</taxon>
    </lineage>
</organism>
<dbReference type="RefSeq" id="WP_238348825.1">
    <property type="nucleotide sequence ID" value="NZ_JBBHLD010000014.1"/>
</dbReference>
<gene>
    <name evidence="2" type="ORF">V7V80_16435</name>
</gene>
<dbReference type="SUPFAM" id="SSF56399">
    <property type="entry name" value="ADP-ribosylation"/>
    <property type="match status" value="1"/>
</dbReference>
<dbReference type="Proteomes" id="UP001377692">
    <property type="component" value="Unassembled WGS sequence"/>
</dbReference>
<evidence type="ECO:0000256" key="1">
    <source>
        <dbReference type="SAM" id="MobiDB-lite"/>
    </source>
</evidence>
<evidence type="ECO:0000313" key="3">
    <source>
        <dbReference type="Proteomes" id="UP001377692"/>
    </source>
</evidence>
<reference evidence="2 3" key="1">
    <citation type="submission" date="2024-02" db="EMBL/GenBank/DDBJ databases">
        <title>Identification of pathogenicity and growth-promoting functions of Pseudomonas putida variants.</title>
        <authorList>
            <person name="Sun J."/>
        </authorList>
    </citation>
    <scope>NUCLEOTIDE SEQUENCE [LARGE SCALE GENOMIC DNA]</scope>
    <source>
        <strain evidence="2 3">A04</strain>
    </source>
</reference>
<dbReference type="Gene3D" id="2.180.10.10">
    <property type="entry name" value="RHS repeat-associated core"/>
    <property type="match status" value="1"/>
</dbReference>
<protein>
    <submittedName>
        <fullName evidence="2">RHS repeat-associated core domain-containing protein</fullName>
    </submittedName>
</protein>
<name>A0ABU8R8S6_9PSED</name>
<accession>A0ABU8R8S6</accession>
<proteinExistence type="predicted"/>